<dbReference type="OrthoDB" id="5600002at2759"/>
<dbReference type="FunCoup" id="A0A1U8AMX2">
    <property type="interactions" value="2250"/>
</dbReference>
<proteinExistence type="predicted"/>
<dbReference type="GO" id="GO:0003714">
    <property type="term" value="F:transcription corepressor activity"/>
    <property type="evidence" value="ECO:0007669"/>
    <property type="project" value="InterPro"/>
</dbReference>
<feature type="compositionally biased region" description="Low complexity" evidence="2">
    <location>
        <begin position="410"/>
        <end position="424"/>
    </location>
</feature>
<accession>A0A1U8AMX2</accession>
<keyword evidence="3" id="KW-1185">Reference proteome</keyword>
<sequence>MAQSNWEADKMLDVYIYDYLLKRNLHASAKAFMAEGKVAADPVAIDAPGGFLFEWWSVFWDIFIARTNEKHSEVAAAYIEAQQMKAREHQQQLQMQQLQLMQQRHAQLQRRDGPTLGGPINSMNSEGMLGQSTATVLAAKMYEERMKHPHSMDSETSPQFIDASRMALLKSATNHAGPLVQGNSGGVSAALQQMQARTQQTTDIKGEVNLGVAQRSLPMDPSSMYGHGIMQSKSGLANSGLSQGVSGLPLKGWPLTGIDQLRPALGTQVQKPFLQTPSQFQLLTPQQQQQLLAQAQAQGNIGSSPSYGDMDPRRLRVLPRGNLNTKEGQPAGTDGSIGSPIQSTSPNVRVPSQDQAEYLMKMKMPQMQQSSQQQQDQLQQQQLQQNNRKRKQPTSSGAANSTGTGNTVGPSPNSQPSTPSTHTPGDAVAMTSGLQHVNNMQKSLMMYGPDGTAGLASSSNQLEDMEHFGDVGSLDDNVESFLSHDDGDGRDLFSTIKRSPTDHNTESKGFTFSEVGCIRTSNSKVVCCHFSSDGKLLASAGHEKKAVLWNMDTLQTESTPEEHTLIITDIRFRPNSTHLATCSFDRTVRLWNAAEPSYCLHAYTGHSSHVMSLDFHPKKTDLFCSCDGNNEIRFWNISQYLCTRVSKGGTAQVRFQPRIGQLLAAAADNIVSIFDVETDRQINAFQGHSKEVHSVCWDANGDLLASVSQDSVRVWSVNTGECLHELNSNANKFHSCVFHPTYHSLLVIGGYQSLELWNMAENKSMTIPAHEGVIAALAQSPVTGMVASASHDKSVKLWK</sequence>
<dbReference type="CDD" id="cd00200">
    <property type="entry name" value="WD40"/>
    <property type="match status" value="1"/>
</dbReference>
<evidence type="ECO:0000256" key="1">
    <source>
        <dbReference type="PROSITE-ProRule" id="PRU00221"/>
    </source>
</evidence>
<evidence type="ECO:0000313" key="4">
    <source>
        <dbReference type="RefSeq" id="XP_010264093.1"/>
    </source>
</evidence>
<dbReference type="PROSITE" id="PS50294">
    <property type="entry name" value="WD_REPEATS_REGION"/>
    <property type="match status" value="3"/>
</dbReference>
<dbReference type="SMART" id="SM00320">
    <property type="entry name" value="WD40"/>
    <property type="match status" value="7"/>
</dbReference>
<gene>
    <name evidence="4" type="primary">LOC104602189</name>
</gene>
<feature type="compositionally biased region" description="Polar residues" evidence="2">
    <location>
        <begin position="394"/>
        <end position="409"/>
    </location>
</feature>
<feature type="compositionally biased region" description="Polar residues" evidence="2">
    <location>
        <begin position="339"/>
        <end position="350"/>
    </location>
</feature>
<keyword evidence="1" id="KW-0853">WD repeat</keyword>
<feature type="compositionally biased region" description="Low complexity" evidence="2">
    <location>
        <begin position="364"/>
        <end position="386"/>
    </location>
</feature>
<protein>
    <submittedName>
        <fullName evidence="4">Transcriptional corepressor LEUNIG_HOMOLOG-like</fullName>
    </submittedName>
</protein>
<evidence type="ECO:0000313" key="3">
    <source>
        <dbReference type="Proteomes" id="UP000189703"/>
    </source>
</evidence>
<feature type="repeat" description="WD" evidence="1">
    <location>
        <begin position="603"/>
        <end position="638"/>
    </location>
</feature>
<evidence type="ECO:0000256" key="2">
    <source>
        <dbReference type="SAM" id="MobiDB-lite"/>
    </source>
</evidence>
<dbReference type="PROSITE" id="PS50896">
    <property type="entry name" value="LISH"/>
    <property type="match status" value="1"/>
</dbReference>
<dbReference type="InterPro" id="IPR036322">
    <property type="entry name" value="WD40_repeat_dom_sf"/>
</dbReference>
<dbReference type="RefSeq" id="XP_010264093.1">
    <property type="nucleotide sequence ID" value="XM_010265791.2"/>
</dbReference>
<organism evidence="3 4">
    <name type="scientific">Nelumbo nucifera</name>
    <name type="common">Sacred lotus</name>
    <dbReference type="NCBI Taxonomy" id="4432"/>
    <lineage>
        <taxon>Eukaryota</taxon>
        <taxon>Viridiplantae</taxon>
        <taxon>Streptophyta</taxon>
        <taxon>Embryophyta</taxon>
        <taxon>Tracheophyta</taxon>
        <taxon>Spermatophyta</taxon>
        <taxon>Magnoliopsida</taxon>
        <taxon>Proteales</taxon>
        <taxon>Nelumbonaceae</taxon>
        <taxon>Nelumbo</taxon>
    </lineage>
</organism>
<feature type="region of interest" description="Disordered" evidence="2">
    <location>
        <begin position="293"/>
        <end position="350"/>
    </location>
</feature>
<dbReference type="PANTHER" id="PTHR44376:SF9">
    <property type="entry name" value="TRANSCRIPTIONAL COREPRESSOR LEUNIG_HOMOLOG"/>
    <property type="match status" value="1"/>
</dbReference>
<dbReference type="AlphaFoldDB" id="A0A1U8AMX2"/>
<dbReference type="SUPFAM" id="SSF50978">
    <property type="entry name" value="WD40 repeat-like"/>
    <property type="match status" value="1"/>
</dbReference>
<dbReference type="InterPro" id="IPR015943">
    <property type="entry name" value="WD40/YVTN_repeat-like_dom_sf"/>
</dbReference>
<name>A0A1U8AMX2_NELNU</name>
<dbReference type="PROSITE" id="PS50082">
    <property type="entry name" value="WD_REPEATS_2"/>
    <property type="match status" value="5"/>
</dbReference>
<dbReference type="InterPro" id="IPR001680">
    <property type="entry name" value="WD40_rpt"/>
</dbReference>
<dbReference type="STRING" id="4432.A0A1U8AMX2"/>
<dbReference type="InterPro" id="IPR006594">
    <property type="entry name" value="LisH"/>
</dbReference>
<dbReference type="GeneID" id="104602189"/>
<dbReference type="KEGG" id="nnu:104602189"/>
<dbReference type="InterPro" id="IPR044716">
    <property type="entry name" value="LEUNIG-like"/>
</dbReference>
<feature type="repeat" description="WD" evidence="1">
    <location>
        <begin position="560"/>
        <end position="592"/>
    </location>
</feature>
<dbReference type="InParanoid" id="A0A1U8AMX2"/>
<reference evidence="4" key="1">
    <citation type="submission" date="2025-08" db="UniProtKB">
        <authorList>
            <consortium name="RefSeq"/>
        </authorList>
    </citation>
    <scope>IDENTIFICATION</scope>
</reference>
<feature type="repeat" description="WD" evidence="1">
    <location>
        <begin position="518"/>
        <end position="559"/>
    </location>
</feature>
<dbReference type="SMART" id="SM00667">
    <property type="entry name" value="LisH"/>
    <property type="match status" value="1"/>
</dbReference>
<dbReference type="OMA" id="HTFAGHC"/>
<feature type="region of interest" description="Disordered" evidence="2">
    <location>
        <begin position="364"/>
        <end position="428"/>
    </location>
</feature>
<feature type="repeat" description="WD" evidence="1">
    <location>
        <begin position="767"/>
        <end position="799"/>
    </location>
</feature>
<dbReference type="Pfam" id="PF00400">
    <property type="entry name" value="WD40"/>
    <property type="match status" value="5"/>
</dbReference>
<dbReference type="PANTHER" id="PTHR44376">
    <property type="entry name" value="TRANSCRIPTIONAL REGULATOR OF FILAMENTOUS GROWTH FLO8"/>
    <property type="match status" value="1"/>
</dbReference>
<dbReference type="Gene3D" id="2.130.10.10">
    <property type="entry name" value="YVTN repeat-like/Quinoprotein amine dehydrogenase"/>
    <property type="match status" value="2"/>
</dbReference>
<dbReference type="Proteomes" id="UP000189703">
    <property type="component" value="Unplaced"/>
</dbReference>
<dbReference type="eggNOG" id="KOG0266">
    <property type="taxonomic scope" value="Eukaryota"/>
</dbReference>
<feature type="repeat" description="WD" evidence="1">
    <location>
        <begin position="685"/>
        <end position="725"/>
    </location>
</feature>
<dbReference type="Pfam" id="PF08513">
    <property type="entry name" value="LisH"/>
    <property type="match status" value="1"/>
</dbReference>